<accession>A0ABM5J3M8</accession>
<gene>
    <name evidence="3" type="primary">108046579</name>
</gene>
<keyword evidence="2" id="KW-0732">Signal</keyword>
<keyword evidence="4" id="KW-1185">Reference proteome</keyword>
<organism evidence="3 4">
    <name type="scientific">Drosophila rhopaloa</name>
    <name type="common">Fruit fly</name>
    <dbReference type="NCBI Taxonomy" id="1041015"/>
    <lineage>
        <taxon>Eukaryota</taxon>
        <taxon>Metazoa</taxon>
        <taxon>Ecdysozoa</taxon>
        <taxon>Arthropoda</taxon>
        <taxon>Hexapoda</taxon>
        <taxon>Insecta</taxon>
        <taxon>Pterygota</taxon>
        <taxon>Neoptera</taxon>
        <taxon>Endopterygota</taxon>
        <taxon>Diptera</taxon>
        <taxon>Brachycera</taxon>
        <taxon>Muscomorpha</taxon>
        <taxon>Ephydroidea</taxon>
        <taxon>Drosophilidae</taxon>
        <taxon>Drosophila</taxon>
        <taxon>Sophophora</taxon>
    </lineage>
</organism>
<name>A0ABM5J3M8_DRORH</name>
<feature type="region of interest" description="Disordered" evidence="1">
    <location>
        <begin position="173"/>
        <end position="193"/>
    </location>
</feature>
<feature type="signal peptide" evidence="2">
    <location>
        <begin position="1"/>
        <end position="20"/>
    </location>
</feature>
<dbReference type="Proteomes" id="UP001652680">
    <property type="component" value="Unassembled WGS sequence"/>
</dbReference>
<evidence type="ECO:0000256" key="1">
    <source>
        <dbReference type="SAM" id="MobiDB-lite"/>
    </source>
</evidence>
<reference evidence="4" key="1">
    <citation type="journal article" date="2021" name="Elife">
        <title>Highly contiguous assemblies of 101 drosophilid genomes.</title>
        <authorList>
            <person name="Kim B.Y."/>
            <person name="Wang J.R."/>
            <person name="Miller D.E."/>
            <person name="Barmina O."/>
            <person name="Delaney E."/>
            <person name="Thompson A."/>
            <person name="Comeault A.A."/>
            <person name="Peede D."/>
            <person name="D'Agostino E.R."/>
            <person name="Pelaez J."/>
            <person name="Aguilar J.M."/>
            <person name="Haji D."/>
            <person name="Matsunaga T."/>
            <person name="Armstrong E.E."/>
            <person name="Zych M."/>
            <person name="Ogawa Y."/>
            <person name="Stamenkovic-Radak M."/>
            <person name="Jelic M."/>
            <person name="Veselinovic M.S."/>
            <person name="Tanaskovic M."/>
            <person name="Eric P."/>
            <person name="Gao J.J."/>
            <person name="Katoh T.K."/>
            <person name="Toda M.J."/>
            <person name="Watabe H."/>
            <person name="Watada M."/>
            <person name="Davis J.S."/>
            <person name="Moyle L.C."/>
            <person name="Manoli G."/>
            <person name="Bertolini E."/>
            <person name="Kostal V."/>
            <person name="Hawley R.S."/>
            <person name="Takahashi A."/>
            <person name="Jones C.D."/>
            <person name="Price D.K."/>
            <person name="Whiteman N."/>
            <person name="Kopp A."/>
            <person name="Matute D.R."/>
            <person name="Petrov D.A."/>
        </authorList>
    </citation>
    <scope>NUCLEOTIDE SEQUENCE [LARGE SCALE GENOMIC DNA]</scope>
</reference>
<sequence>MMSSYYLAIILAVLFGHLQFQAIVVARVARPAHRHANATVFTPARTHNGGYNHSAFGPVNTNYTRNMAPRNGTVPIYHQSSFQDPGFALPPQNRTWLPTNQILYGATSGSVSAPSAPASSGWIASKNPQTGALPSGWFQPNAPQGQVVAPALIFRKINGTSYTAYNQTTHTVSQGGRAVNGSSYSSPYGNLSI</sequence>
<dbReference type="EnsemblMetazoa" id="XM_044457489.1">
    <property type="protein sequence ID" value="XP_044313424.1"/>
    <property type="gene ID" value="LOC108046579"/>
</dbReference>
<proteinExistence type="predicted"/>
<evidence type="ECO:0000313" key="3">
    <source>
        <dbReference type="EnsemblMetazoa" id="XP_044313424.1"/>
    </source>
</evidence>
<protein>
    <submittedName>
        <fullName evidence="3">Uncharacterized protein</fullName>
    </submittedName>
</protein>
<evidence type="ECO:0000256" key="2">
    <source>
        <dbReference type="SAM" id="SignalP"/>
    </source>
</evidence>
<reference evidence="3" key="2">
    <citation type="submission" date="2025-05" db="UniProtKB">
        <authorList>
            <consortium name="EnsemblMetazoa"/>
        </authorList>
    </citation>
    <scope>IDENTIFICATION</scope>
</reference>
<evidence type="ECO:0000313" key="4">
    <source>
        <dbReference type="Proteomes" id="UP001652680"/>
    </source>
</evidence>
<feature type="chain" id="PRO_5046885066" evidence="2">
    <location>
        <begin position="21"/>
        <end position="193"/>
    </location>
</feature>